<keyword evidence="10" id="KW-1133">Transmembrane helix</keyword>
<keyword evidence="4" id="KW-0488">Methylation</keyword>
<dbReference type="OrthoDB" id="10251809at2759"/>
<dbReference type="GO" id="GO:0007264">
    <property type="term" value="P:small GTPase-mediated signal transduction"/>
    <property type="evidence" value="ECO:0007669"/>
    <property type="project" value="InterPro"/>
</dbReference>
<dbReference type="GO" id="GO:0005525">
    <property type="term" value="F:GTP binding"/>
    <property type="evidence" value="ECO:0007669"/>
    <property type="project" value="UniProtKB-KW"/>
</dbReference>
<organism evidence="12 13">
    <name type="scientific">Mytilus galloprovincialis</name>
    <name type="common">Mediterranean mussel</name>
    <dbReference type="NCBI Taxonomy" id="29158"/>
    <lineage>
        <taxon>Eukaryota</taxon>
        <taxon>Metazoa</taxon>
        <taxon>Spiralia</taxon>
        <taxon>Lophotrochozoa</taxon>
        <taxon>Mollusca</taxon>
        <taxon>Bivalvia</taxon>
        <taxon>Autobranchia</taxon>
        <taxon>Pteriomorphia</taxon>
        <taxon>Mytilida</taxon>
        <taxon>Mytiloidea</taxon>
        <taxon>Mytilidae</taxon>
        <taxon>Mytilinae</taxon>
        <taxon>Mytilus</taxon>
    </lineage>
</organism>
<protein>
    <recommendedName>
        <fullName evidence="11">BTB domain-containing protein</fullName>
    </recommendedName>
</protein>
<dbReference type="PRINTS" id="PR00449">
    <property type="entry name" value="RASTRNSFRMNG"/>
</dbReference>
<dbReference type="InterPro" id="IPR027417">
    <property type="entry name" value="P-loop_NTPase"/>
</dbReference>
<dbReference type="Gene3D" id="3.30.710.10">
    <property type="entry name" value="Potassium Channel Kv1.1, Chain A"/>
    <property type="match status" value="2"/>
</dbReference>
<dbReference type="PANTHER" id="PTHR24072">
    <property type="entry name" value="RHO FAMILY GTPASE"/>
    <property type="match status" value="1"/>
</dbReference>
<dbReference type="CDD" id="cd18499">
    <property type="entry name" value="BACK_RHOBTB"/>
    <property type="match status" value="1"/>
</dbReference>
<dbReference type="SMART" id="SM00225">
    <property type="entry name" value="BTB"/>
    <property type="match status" value="2"/>
</dbReference>
<evidence type="ECO:0000256" key="3">
    <source>
        <dbReference type="ARBA" id="ARBA00022475"/>
    </source>
</evidence>
<evidence type="ECO:0000256" key="10">
    <source>
        <dbReference type="SAM" id="Phobius"/>
    </source>
</evidence>
<keyword evidence="7 10" id="KW-0472">Membrane</keyword>
<keyword evidence="5" id="KW-0547">Nucleotide-binding</keyword>
<feature type="domain" description="BTB" evidence="11">
    <location>
        <begin position="394"/>
        <end position="500"/>
    </location>
</feature>
<evidence type="ECO:0000256" key="8">
    <source>
        <dbReference type="ARBA" id="ARBA00023288"/>
    </source>
</evidence>
<keyword evidence="9" id="KW-0636">Prenylation</keyword>
<dbReference type="InterPro" id="IPR005225">
    <property type="entry name" value="Small_GTP-bd"/>
</dbReference>
<keyword evidence="3" id="KW-1003">Cell membrane</keyword>
<comment type="subcellular location">
    <subcellularLocation>
        <location evidence="1">Cell membrane</location>
        <topology evidence="1">Lipid-anchor</topology>
        <orientation evidence="1">Cytoplasmic side</orientation>
    </subcellularLocation>
</comment>
<evidence type="ECO:0000256" key="6">
    <source>
        <dbReference type="ARBA" id="ARBA00023134"/>
    </source>
</evidence>
<accession>A0A8B6GD11</accession>
<evidence type="ECO:0000313" key="12">
    <source>
        <dbReference type="EMBL" id="VDI62240.1"/>
    </source>
</evidence>
<dbReference type="GO" id="GO:0003924">
    <property type="term" value="F:GTPase activity"/>
    <property type="evidence" value="ECO:0007669"/>
    <property type="project" value="InterPro"/>
</dbReference>
<sequence>MTALCFISKKVKCHATKIHKHIKNEENKVRTSVIQVTGPHISKRPNTGLWSHSDKPLQSTILKPVKSSKTITVSKSYNNFKKDAVHGLQNNITRSDKLSNMFTKMFLPVQHQTKSSKKSFTHDQIGAIVGCSSFLLMIGLFLGITLWHIKQKNNIESQYRTLKVSDIAMQNIKLLVLGDGAVGKSCLLISYTTNAFPSDYVPTVFDNYSTNIMIDEKPVCVGFWDTAGQEDYDRLRPLSYPQTDIVLLCFSISGTDSLENITSRWIPEIDHYIPDCPRVLVGCKSDLRTSNPDECVPRTEIEKIAKEAGLEYYETSALIQDGLKHCFDSAIRCGLAGSRKKTKSKSPFGIFKKKKPDDPIPPVMPPAGKAPWVEIETSTFAEDWQKMLEDPKFSDVTFLFEDGQQKLQAHKLVLCSASKYFCQILGLPNSKTNQLNNIDNKQISLEELNSGRIEGIAAVYLSEENHKAKITTVEISANITAKTFARVLEFIYTGVPRIPEIHEDLSEVQELCRVAKIFKLSMLETICRNIENEEDFLNPSIGTYLNDETGKEMKTLFFNKPSCCDVIFKVEDQSIYASKVVLCARCPVMAAMFSGKFVESDNEILTEVKIPNTSVECFLALLEYMYTDHAPIEETDSVGIVVLADEYGQSRLVGLCELYITKEVDKSVTKRIEKAEIDVIGLLLTAQAYNANQLAGWCLHFISSNYIAFEKRQDFSKLKGENKDHVEEHRWPPLSYLKEVEVYESEMKKRGEK</sequence>
<dbReference type="Pfam" id="PF00651">
    <property type="entry name" value="BTB"/>
    <property type="match status" value="3"/>
</dbReference>
<evidence type="ECO:0000313" key="13">
    <source>
        <dbReference type="Proteomes" id="UP000596742"/>
    </source>
</evidence>
<keyword evidence="10" id="KW-0812">Transmembrane</keyword>
<dbReference type="EMBL" id="UYJE01008237">
    <property type="protein sequence ID" value="VDI62240.1"/>
    <property type="molecule type" value="Genomic_DNA"/>
</dbReference>
<dbReference type="InterPro" id="IPR011333">
    <property type="entry name" value="SKP1/BTB/POZ_sf"/>
</dbReference>
<feature type="domain" description="BTB" evidence="11">
    <location>
        <begin position="564"/>
        <end position="634"/>
    </location>
</feature>
<dbReference type="SUPFAM" id="SSF54695">
    <property type="entry name" value="POZ domain"/>
    <property type="match status" value="2"/>
</dbReference>
<dbReference type="AlphaFoldDB" id="A0A8B6GD11"/>
<dbReference type="Gene3D" id="3.40.50.300">
    <property type="entry name" value="P-loop containing nucleotide triphosphate hydrolases"/>
    <property type="match status" value="1"/>
</dbReference>
<dbReference type="PROSITE" id="PS50097">
    <property type="entry name" value="BTB"/>
    <property type="match status" value="2"/>
</dbReference>
<evidence type="ECO:0000256" key="7">
    <source>
        <dbReference type="ARBA" id="ARBA00023136"/>
    </source>
</evidence>
<dbReference type="GO" id="GO:0005886">
    <property type="term" value="C:plasma membrane"/>
    <property type="evidence" value="ECO:0007669"/>
    <property type="project" value="UniProtKB-SubCell"/>
</dbReference>
<evidence type="ECO:0000256" key="5">
    <source>
        <dbReference type="ARBA" id="ARBA00022741"/>
    </source>
</evidence>
<dbReference type="InterPro" id="IPR001806">
    <property type="entry name" value="Small_GTPase"/>
</dbReference>
<keyword evidence="6" id="KW-0342">GTP-binding</keyword>
<dbReference type="FunFam" id="3.40.50.300:FF:000983">
    <property type="entry name" value="Rho family GTPase"/>
    <property type="match status" value="1"/>
</dbReference>
<evidence type="ECO:0000256" key="4">
    <source>
        <dbReference type="ARBA" id="ARBA00022481"/>
    </source>
</evidence>
<dbReference type="PROSITE" id="PS51421">
    <property type="entry name" value="RAS"/>
    <property type="match status" value="1"/>
</dbReference>
<comment type="similarity">
    <text evidence="2">Belongs to the small GTPase superfamily. Rho family.</text>
</comment>
<dbReference type="Pfam" id="PF00071">
    <property type="entry name" value="Ras"/>
    <property type="match status" value="1"/>
</dbReference>
<dbReference type="SUPFAM" id="SSF52540">
    <property type="entry name" value="P-loop containing nucleoside triphosphate hydrolases"/>
    <property type="match status" value="1"/>
</dbReference>
<feature type="transmembrane region" description="Helical" evidence="10">
    <location>
        <begin position="125"/>
        <end position="149"/>
    </location>
</feature>
<reference evidence="12" key="1">
    <citation type="submission" date="2018-11" db="EMBL/GenBank/DDBJ databases">
        <authorList>
            <person name="Alioto T."/>
            <person name="Alioto T."/>
        </authorList>
    </citation>
    <scope>NUCLEOTIDE SEQUENCE</scope>
</reference>
<proteinExistence type="inferred from homology"/>
<keyword evidence="13" id="KW-1185">Reference proteome</keyword>
<dbReference type="CDD" id="cd18299">
    <property type="entry name" value="BTB1_POZ_RhoBTB"/>
    <property type="match status" value="1"/>
</dbReference>
<dbReference type="FunFam" id="3.30.710.10:FF:000202">
    <property type="entry name" value="Predicted protein"/>
    <property type="match status" value="1"/>
</dbReference>
<dbReference type="PROSITE" id="PS51420">
    <property type="entry name" value="RHO"/>
    <property type="match status" value="1"/>
</dbReference>
<dbReference type="NCBIfam" id="TIGR00231">
    <property type="entry name" value="small_GTP"/>
    <property type="match status" value="1"/>
</dbReference>
<keyword evidence="8" id="KW-0449">Lipoprotein</keyword>
<comment type="caution">
    <text evidence="12">The sequence shown here is derived from an EMBL/GenBank/DDBJ whole genome shotgun (WGS) entry which is preliminary data.</text>
</comment>
<evidence type="ECO:0000256" key="1">
    <source>
        <dbReference type="ARBA" id="ARBA00004342"/>
    </source>
</evidence>
<evidence type="ECO:0000259" key="11">
    <source>
        <dbReference type="PROSITE" id="PS50097"/>
    </source>
</evidence>
<dbReference type="InterPro" id="IPR000210">
    <property type="entry name" value="BTB/POZ_dom"/>
</dbReference>
<dbReference type="PROSITE" id="PS51419">
    <property type="entry name" value="RAB"/>
    <property type="match status" value="1"/>
</dbReference>
<dbReference type="SMART" id="SM00175">
    <property type="entry name" value="RAB"/>
    <property type="match status" value="1"/>
</dbReference>
<name>A0A8B6GD11_MYTGA</name>
<dbReference type="Proteomes" id="UP000596742">
    <property type="component" value="Unassembled WGS sequence"/>
</dbReference>
<gene>
    <name evidence="12" type="ORF">MGAL_10B058569</name>
</gene>
<dbReference type="SMART" id="SM00173">
    <property type="entry name" value="RAS"/>
    <property type="match status" value="1"/>
</dbReference>
<evidence type="ECO:0000256" key="9">
    <source>
        <dbReference type="ARBA" id="ARBA00023289"/>
    </source>
</evidence>
<dbReference type="InterPro" id="IPR003578">
    <property type="entry name" value="Small_GTPase_Rho"/>
</dbReference>
<evidence type="ECO:0000256" key="2">
    <source>
        <dbReference type="ARBA" id="ARBA00010142"/>
    </source>
</evidence>
<dbReference type="SMART" id="SM00174">
    <property type="entry name" value="RHO"/>
    <property type="match status" value="1"/>
</dbReference>
<dbReference type="CDD" id="cd00157">
    <property type="entry name" value="Rho"/>
    <property type="match status" value="1"/>
</dbReference>